<feature type="signal peptide" evidence="3">
    <location>
        <begin position="1"/>
        <end position="16"/>
    </location>
</feature>
<evidence type="ECO:0000256" key="1">
    <source>
        <dbReference type="SAM" id="MobiDB-lite"/>
    </source>
</evidence>
<keyword evidence="3" id="KW-0732">Signal</keyword>
<feature type="region of interest" description="Disordered" evidence="1">
    <location>
        <begin position="176"/>
        <end position="216"/>
    </location>
</feature>
<feature type="transmembrane region" description="Helical" evidence="2">
    <location>
        <begin position="221"/>
        <end position="244"/>
    </location>
</feature>
<evidence type="ECO:0000256" key="3">
    <source>
        <dbReference type="SAM" id="SignalP"/>
    </source>
</evidence>
<feature type="compositionally biased region" description="Low complexity" evidence="1">
    <location>
        <begin position="182"/>
        <end position="216"/>
    </location>
</feature>
<dbReference type="EMBL" id="ML987192">
    <property type="protein sequence ID" value="KAF2252088.1"/>
    <property type="molecule type" value="Genomic_DNA"/>
</dbReference>
<evidence type="ECO:0000256" key="2">
    <source>
        <dbReference type="SAM" id="Phobius"/>
    </source>
</evidence>
<gene>
    <name evidence="4" type="ORF">BU26DRAFT_561860</name>
</gene>
<dbReference type="RefSeq" id="XP_033687092.1">
    <property type="nucleotide sequence ID" value="XM_033832964.1"/>
</dbReference>
<evidence type="ECO:0000313" key="4">
    <source>
        <dbReference type="EMBL" id="KAF2252088.1"/>
    </source>
</evidence>
<organism evidence="4 5">
    <name type="scientific">Trematosphaeria pertusa</name>
    <dbReference type="NCBI Taxonomy" id="390896"/>
    <lineage>
        <taxon>Eukaryota</taxon>
        <taxon>Fungi</taxon>
        <taxon>Dikarya</taxon>
        <taxon>Ascomycota</taxon>
        <taxon>Pezizomycotina</taxon>
        <taxon>Dothideomycetes</taxon>
        <taxon>Pleosporomycetidae</taxon>
        <taxon>Pleosporales</taxon>
        <taxon>Massarineae</taxon>
        <taxon>Trematosphaeriaceae</taxon>
        <taxon>Trematosphaeria</taxon>
    </lineage>
</organism>
<feature type="chain" id="PRO_5025548171" description="Mid2 domain-containing protein" evidence="3">
    <location>
        <begin position="17"/>
        <end position="317"/>
    </location>
</feature>
<protein>
    <recommendedName>
        <fullName evidence="6">Mid2 domain-containing protein</fullName>
    </recommendedName>
</protein>
<dbReference type="AlphaFoldDB" id="A0A6A6IPU2"/>
<keyword evidence="2" id="KW-0812">Transmembrane</keyword>
<dbReference type="Proteomes" id="UP000800094">
    <property type="component" value="Unassembled WGS sequence"/>
</dbReference>
<reference evidence="4" key="1">
    <citation type="journal article" date="2020" name="Stud. Mycol.">
        <title>101 Dothideomycetes genomes: a test case for predicting lifestyles and emergence of pathogens.</title>
        <authorList>
            <person name="Haridas S."/>
            <person name="Albert R."/>
            <person name="Binder M."/>
            <person name="Bloem J."/>
            <person name="Labutti K."/>
            <person name="Salamov A."/>
            <person name="Andreopoulos B."/>
            <person name="Baker S."/>
            <person name="Barry K."/>
            <person name="Bills G."/>
            <person name="Bluhm B."/>
            <person name="Cannon C."/>
            <person name="Castanera R."/>
            <person name="Culley D."/>
            <person name="Daum C."/>
            <person name="Ezra D."/>
            <person name="Gonzalez J."/>
            <person name="Henrissat B."/>
            <person name="Kuo A."/>
            <person name="Liang C."/>
            <person name="Lipzen A."/>
            <person name="Lutzoni F."/>
            <person name="Magnuson J."/>
            <person name="Mondo S."/>
            <person name="Nolan M."/>
            <person name="Ohm R."/>
            <person name="Pangilinan J."/>
            <person name="Park H.-J."/>
            <person name="Ramirez L."/>
            <person name="Alfaro M."/>
            <person name="Sun H."/>
            <person name="Tritt A."/>
            <person name="Yoshinaga Y."/>
            <person name="Zwiers L.-H."/>
            <person name="Turgeon B."/>
            <person name="Goodwin S."/>
            <person name="Spatafora J."/>
            <person name="Crous P."/>
            <person name="Grigoriev I."/>
        </authorList>
    </citation>
    <scope>NUCLEOTIDE SEQUENCE</scope>
    <source>
        <strain evidence="4">CBS 122368</strain>
    </source>
</reference>
<dbReference type="OrthoDB" id="10610786at2759"/>
<keyword evidence="2" id="KW-1133">Transmembrane helix</keyword>
<accession>A0A6A6IPU2</accession>
<keyword evidence="2" id="KW-0472">Membrane</keyword>
<sequence length="317" mass="33495">MIIFLSLLSFAFPAKAAIISSGPKLLRRQDISTSSKYTYETLGYSSVGESDGSTIWAPFDYDARVYYTISSGNYFAWCTFDLDYSTRTDGTLVSYETFTRSRTDCPMFTSCDLGVEVGESTTYQCAGGGSMCGTRLFYSSYGASEAKTDIVCLTSTPGAPLVTSVFKERPPNIVPDISASVTTTPSSSPSPLTPGSTPIEPTPSSTSTPASDPSKPNNAGIIAGSVVGGVAVLALASVATLWVLKRNRSSATYYGGHYQPEKVNDVPEYNPHASSVAYSGVTGTGGSPHMGVHSPAEMYAGRLERAELSGVRSPVQL</sequence>
<evidence type="ECO:0000313" key="5">
    <source>
        <dbReference type="Proteomes" id="UP000800094"/>
    </source>
</evidence>
<proteinExistence type="predicted"/>
<keyword evidence="5" id="KW-1185">Reference proteome</keyword>
<dbReference type="GeneID" id="54586294"/>
<evidence type="ECO:0008006" key="6">
    <source>
        <dbReference type="Google" id="ProtNLM"/>
    </source>
</evidence>
<name>A0A6A6IPU2_9PLEO</name>